<keyword evidence="1" id="KW-0472">Membrane</keyword>
<keyword evidence="1" id="KW-1133">Transmembrane helix</keyword>
<sequence>MDQTDRLTTGVPTPVPAAALTTPFGLEREAVSWGAILAGAFAMAAFSLILLTLGTGLGLTSISPWQSSGVHAKTFGGAVVIWVIVTQIMAGGLGGYLAGRMRRHWPRIGTEETHFRDTVHGFLAWCVATIVTALLLTSAVSGIARSAASVASQTEARMVALNGALDRGNAQAAYQIWPLGYMIDGLLRPVASAPASANVAAAPPATANTMATSGDHADATIATIAEKQEIARIFLNSLPARGALSPEDTAYVSQIVARQTGLTPADAQARVTTTWTRLVDKVNALDTAARAAADEARRVTIHATLWLFVSLLIGAFSASFMATIGGRMREF</sequence>
<dbReference type="RefSeq" id="WP_158957910.1">
    <property type="nucleotide sequence ID" value="NZ_CP046916.1"/>
</dbReference>
<reference evidence="2 3" key="1">
    <citation type="submission" date="2019-12" db="EMBL/GenBank/DDBJ databases">
        <title>Paraburkholderia acidiphila 7Q-K02 sp. nov and Paraburkholderia acidisoli DHF22 sp. nov., two strains isolated from forest soil.</title>
        <authorList>
            <person name="Gao Z."/>
            <person name="Qiu L."/>
        </authorList>
    </citation>
    <scope>NUCLEOTIDE SEQUENCE [LARGE SCALE GENOMIC DNA]</scope>
    <source>
        <strain evidence="2 3">DHF22</strain>
    </source>
</reference>
<evidence type="ECO:0000313" key="2">
    <source>
        <dbReference type="EMBL" id="QGZ66506.1"/>
    </source>
</evidence>
<dbReference type="OrthoDB" id="7032238at2"/>
<proteinExistence type="predicted"/>
<dbReference type="AlphaFoldDB" id="A0A7Z2GRK5"/>
<name>A0A7Z2GRK5_9BURK</name>
<dbReference type="KEGG" id="pacs:FAZ98_32540"/>
<feature type="transmembrane region" description="Helical" evidence="1">
    <location>
        <begin position="30"/>
        <end position="54"/>
    </location>
</feature>
<keyword evidence="1" id="KW-0812">Transmembrane</keyword>
<dbReference type="EMBL" id="CP046916">
    <property type="protein sequence ID" value="QGZ66506.1"/>
    <property type="molecule type" value="Genomic_DNA"/>
</dbReference>
<gene>
    <name evidence="2" type="ORF">FAZ98_32540</name>
</gene>
<evidence type="ECO:0000313" key="3">
    <source>
        <dbReference type="Proteomes" id="UP000433577"/>
    </source>
</evidence>
<keyword evidence="3" id="KW-1185">Reference proteome</keyword>
<feature type="transmembrane region" description="Helical" evidence="1">
    <location>
        <begin position="305"/>
        <end position="325"/>
    </location>
</feature>
<dbReference type="Proteomes" id="UP000433577">
    <property type="component" value="Chromosome 4"/>
</dbReference>
<protein>
    <recommendedName>
        <fullName evidence="4">Transmembrane protein</fullName>
    </recommendedName>
</protein>
<evidence type="ECO:0000256" key="1">
    <source>
        <dbReference type="SAM" id="Phobius"/>
    </source>
</evidence>
<feature type="transmembrane region" description="Helical" evidence="1">
    <location>
        <begin position="74"/>
        <end position="98"/>
    </location>
</feature>
<evidence type="ECO:0008006" key="4">
    <source>
        <dbReference type="Google" id="ProtNLM"/>
    </source>
</evidence>
<organism evidence="2 3">
    <name type="scientific">Paraburkholderia acidisoli</name>
    <dbReference type="NCBI Taxonomy" id="2571748"/>
    <lineage>
        <taxon>Bacteria</taxon>
        <taxon>Pseudomonadati</taxon>
        <taxon>Pseudomonadota</taxon>
        <taxon>Betaproteobacteria</taxon>
        <taxon>Burkholderiales</taxon>
        <taxon>Burkholderiaceae</taxon>
        <taxon>Paraburkholderia</taxon>
    </lineage>
</organism>
<accession>A0A7Z2GRK5</accession>
<feature type="transmembrane region" description="Helical" evidence="1">
    <location>
        <begin position="119"/>
        <end position="144"/>
    </location>
</feature>